<dbReference type="InterPro" id="IPR042511">
    <property type="entry name" value="Sld3"/>
</dbReference>
<feature type="region of interest" description="Disordered" evidence="1">
    <location>
        <begin position="497"/>
        <end position="524"/>
    </location>
</feature>
<feature type="domain" description="DNA replication regulator Sld3 C-terminal" evidence="2">
    <location>
        <begin position="325"/>
        <end position="862"/>
    </location>
</feature>
<feature type="region of interest" description="Disordered" evidence="1">
    <location>
        <begin position="929"/>
        <end position="964"/>
    </location>
</feature>
<dbReference type="AlphaFoldDB" id="A0AAE0J4D8"/>
<dbReference type="EMBL" id="JAUEPO010000001">
    <property type="protein sequence ID" value="KAK3336021.1"/>
    <property type="molecule type" value="Genomic_DNA"/>
</dbReference>
<feature type="region of interest" description="Disordered" evidence="1">
    <location>
        <begin position="209"/>
        <end position="233"/>
    </location>
</feature>
<feature type="compositionally biased region" description="Polar residues" evidence="1">
    <location>
        <begin position="30"/>
        <end position="40"/>
    </location>
</feature>
<keyword evidence="4" id="KW-1185">Reference proteome</keyword>
<evidence type="ECO:0000313" key="3">
    <source>
        <dbReference type="EMBL" id="KAK3336021.1"/>
    </source>
</evidence>
<comment type="caution">
    <text evidence="3">The sequence shown here is derived from an EMBL/GenBank/DDBJ whole genome shotgun (WGS) entry which is preliminary data.</text>
</comment>
<dbReference type="Pfam" id="PF08639">
    <property type="entry name" value="Sld3_STD"/>
    <property type="match status" value="1"/>
</dbReference>
<feature type="region of interest" description="Disordered" evidence="1">
    <location>
        <begin position="1"/>
        <end position="79"/>
    </location>
</feature>
<dbReference type="Proteomes" id="UP001286456">
    <property type="component" value="Unassembled WGS sequence"/>
</dbReference>
<accession>A0AAE0J4D8</accession>
<sequence length="979" mass="106132">MSFRNSGASRPSSSAAVPIPIPISNPIQSVNHSQNRQGNIGNSTGSSSSSSSSSNNNNTHHDADVPASAPADSRKRKRECNSLATDELLKAPVVLKPYPASLAVKPRILRPLMLLPREHLPLSTLDLAHPHGDFPDSRLFESHIKILDLEGRLGSNVLLARSETSRMVYAIELEGNGLYVLCKLGSWVDVEILAQSATVVCNQRIRPSKAAAKPANPGFPPLITPQMHKDSKKKRLAIEEIQSMVRKRSATVTGAGKEPRSRPLTPTETGSVSGSVSVVPGDQADKLPSEPAVEKSATPQTVPGSEDSLQMPGDDPLAPPDAEAIFQNIRVQYMETLYHSMGSLAYFAKGPLSRARAAFHLDYDSNLEMGDVIDFLRSLVLPKEHLNKKYQTTVHDIVEKMKTHVEDSDHQESKPSKRKPKKPKLGKDGLYPSEDVHIRRWWLMHKPPGLDDDEKTLALTQTKYHISCLKRRETQLQMILILEILALEILRPPVDAGGDSQLPGMESQATPGRESPEKATRKRSKTNLPGLLELYADKLCIWQSTTEDEVKALADSQILPEGQESQKADRGNSDPLRDFCVDIIVPFFSARLPELCDSLNRKLGGPIIQAPPPKEKFSKPAVPAKSKPGAPVKRPSALRKDKERTLERVLSNERMRRSISRGPSGAIALLRSASTTTIPGLKREGSEPLLATIPRKDVGGAVKEKATHLFSRSTSFAGAEDLKAKKKAIVEAELKSAITALKKPNRTLANRELVEAAEKRASVGMPSVKKLKKSTRAVPAVQVKATPANNRFKDVLAGETQLTDEADDSLPFPSSIVPASSAPRRFSNIFAATASPLAFNIQATLIRSAPGATLQAPVQETPRFPPSSPIIARKAVPKPGQHLSVPISRSSGGGGMDLPSSPGLAGLFETPLNTRASKDNMMVLNDTPIKSRLPAEGGMTRPGSKGKTASTSEGAGSKDTTNIYQRLGWDLEDDFDELG</sequence>
<feature type="region of interest" description="Disordered" evidence="1">
    <location>
        <begin position="607"/>
        <end position="641"/>
    </location>
</feature>
<dbReference type="InterPro" id="IPR013948">
    <property type="entry name" value="DNA_replication_reg_Sld3_C"/>
</dbReference>
<organism evidence="3 4">
    <name type="scientific">Cercophora scortea</name>
    <dbReference type="NCBI Taxonomy" id="314031"/>
    <lineage>
        <taxon>Eukaryota</taxon>
        <taxon>Fungi</taxon>
        <taxon>Dikarya</taxon>
        <taxon>Ascomycota</taxon>
        <taxon>Pezizomycotina</taxon>
        <taxon>Sordariomycetes</taxon>
        <taxon>Sordariomycetidae</taxon>
        <taxon>Sordariales</taxon>
        <taxon>Lasiosphaeriaceae</taxon>
        <taxon>Cercophora</taxon>
    </lineage>
</organism>
<protein>
    <submittedName>
        <fullName evidence="3">DNA replication regulator SLD3-domain-containing protein</fullName>
    </submittedName>
</protein>
<name>A0AAE0J4D8_9PEZI</name>
<feature type="compositionally biased region" description="Low complexity" evidence="1">
    <location>
        <begin position="41"/>
        <end position="58"/>
    </location>
</feature>
<feature type="compositionally biased region" description="Polar residues" evidence="1">
    <location>
        <begin position="947"/>
        <end position="964"/>
    </location>
</feature>
<feature type="compositionally biased region" description="Low complexity" evidence="1">
    <location>
        <begin position="1"/>
        <end position="29"/>
    </location>
</feature>
<dbReference type="PANTHER" id="PTHR28067">
    <property type="entry name" value="DNA REPLICATION REGULATOR SLD3"/>
    <property type="match status" value="1"/>
</dbReference>
<reference evidence="3" key="2">
    <citation type="submission" date="2023-06" db="EMBL/GenBank/DDBJ databases">
        <authorList>
            <consortium name="Lawrence Berkeley National Laboratory"/>
            <person name="Haridas S."/>
            <person name="Hensen N."/>
            <person name="Bonometti L."/>
            <person name="Westerberg I."/>
            <person name="Brannstrom I.O."/>
            <person name="Guillou S."/>
            <person name="Cros-Aarteil S."/>
            <person name="Calhoun S."/>
            <person name="Kuo A."/>
            <person name="Mondo S."/>
            <person name="Pangilinan J."/>
            <person name="Riley R."/>
            <person name="Labutti K."/>
            <person name="Andreopoulos B."/>
            <person name="Lipzen A."/>
            <person name="Chen C."/>
            <person name="Yanf M."/>
            <person name="Daum C."/>
            <person name="Ng V."/>
            <person name="Clum A."/>
            <person name="Steindorff A."/>
            <person name="Ohm R."/>
            <person name="Martin F."/>
            <person name="Silar P."/>
            <person name="Natvig D."/>
            <person name="Lalanne C."/>
            <person name="Gautier V."/>
            <person name="Ament-Velasquez S.L."/>
            <person name="Kruys A."/>
            <person name="Hutchinson M.I."/>
            <person name="Powell A.J."/>
            <person name="Barry K."/>
            <person name="Miller A.N."/>
            <person name="Grigoriev I.V."/>
            <person name="Debuchy R."/>
            <person name="Gladieux P."/>
            <person name="Thoren M.H."/>
            <person name="Johannesson H."/>
        </authorList>
    </citation>
    <scope>NUCLEOTIDE SEQUENCE</scope>
    <source>
        <strain evidence="3">SMH4131-1</strain>
    </source>
</reference>
<evidence type="ECO:0000256" key="1">
    <source>
        <dbReference type="SAM" id="MobiDB-lite"/>
    </source>
</evidence>
<evidence type="ECO:0000259" key="2">
    <source>
        <dbReference type="Pfam" id="PF08639"/>
    </source>
</evidence>
<feature type="region of interest" description="Disordered" evidence="1">
    <location>
        <begin position="245"/>
        <end position="315"/>
    </location>
</feature>
<dbReference type="GO" id="GO:0031261">
    <property type="term" value="C:DNA replication preinitiation complex"/>
    <property type="evidence" value="ECO:0007669"/>
    <property type="project" value="TreeGrafter"/>
</dbReference>
<feature type="compositionally biased region" description="Low complexity" evidence="1">
    <location>
        <begin position="270"/>
        <end position="279"/>
    </location>
</feature>
<dbReference type="GO" id="GO:0006270">
    <property type="term" value="P:DNA replication initiation"/>
    <property type="evidence" value="ECO:0007669"/>
    <property type="project" value="InterPro"/>
</dbReference>
<dbReference type="Gene3D" id="1.20.58.2130">
    <property type="match status" value="1"/>
</dbReference>
<evidence type="ECO:0000313" key="4">
    <source>
        <dbReference type="Proteomes" id="UP001286456"/>
    </source>
</evidence>
<feature type="compositionally biased region" description="Basic and acidic residues" evidence="1">
    <location>
        <begin position="404"/>
        <end position="415"/>
    </location>
</feature>
<gene>
    <name evidence="3" type="ORF">B0T19DRAFT_25922</name>
</gene>
<reference evidence="3" key="1">
    <citation type="journal article" date="2023" name="Mol. Phylogenet. Evol.">
        <title>Genome-scale phylogeny and comparative genomics of the fungal order Sordariales.</title>
        <authorList>
            <person name="Hensen N."/>
            <person name="Bonometti L."/>
            <person name="Westerberg I."/>
            <person name="Brannstrom I.O."/>
            <person name="Guillou S."/>
            <person name="Cros-Aarteil S."/>
            <person name="Calhoun S."/>
            <person name="Haridas S."/>
            <person name="Kuo A."/>
            <person name="Mondo S."/>
            <person name="Pangilinan J."/>
            <person name="Riley R."/>
            <person name="LaButti K."/>
            <person name="Andreopoulos B."/>
            <person name="Lipzen A."/>
            <person name="Chen C."/>
            <person name="Yan M."/>
            <person name="Daum C."/>
            <person name="Ng V."/>
            <person name="Clum A."/>
            <person name="Steindorff A."/>
            <person name="Ohm R.A."/>
            <person name="Martin F."/>
            <person name="Silar P."/>
            <person name="Natvig D.O."/>
            <person name="Lalanne C."/>
            <person name="Gautier V."/>
            <person name="Ament-Velasquez S.L."/>
            <person name="Kruys A."/>
            <person name="Hutchinson M.I."/>
            <person name="Powell A.J."/>
            <person name="Barry K."/>
            <person name="Miller A.N."/>
            <person name="Grigoriev I.V."/>
            <person name="Debuchy R."/>
            <person name="Gladieux P."/>
            <person name="Hiltunen Thoren M."/>
            <person name="Johannesson H."/>
        </authorList>
    </citation>
    <scope>NUCLEOTIDE SEQUENCE</scope>
    <source>
        <strain evidence="3">SMH4131-1</strain>
    </source>
</reference>
<feature type="region of interest" description="Disordered" evidence="1">
    <location>
        <begin position="404"/>
        <end position="431"/>
    </location>
</feature>
<proteinExistence type="predicted"/>
<dbReference type="PANTHER" id="PTHR28067:SF1">
    <property type="entry name" value="DNA REPLICATION REGULATOR SLD3"/>
    <property type="match status" value="1"/>
</dbReference>